<keyword evidence="3" id="KW-1185">Reference proteome</keyword>
<feature type="coiled-coil region" evidence="1">
    <location>
        <begin position="34"/>
        <end position="77"/>
    </location>
</feature>
<evidence type="ECO:0000313" key="2">
    <source>
        <dbReference type="EMBL" id="TRD22994.1"/>
    </source>
</evidence>
<sequence length="84" mass="9887">MGIESTIEKLDKYSERLKKGKVSKIKPSHVDKMIRKLEAKEQLLLEELAEAGKDTKRERLERKLALVREQLDRAKWLKEKISNL</sequence>
<dbReference type="EMBL" id="VFSV01000003">
    <property type="protein sequence ID" value="TRD22994.1"/>
    <property type="molecule type" value="Genomic_DNA"/>
</dbReference>
<name>A0A547Q9E9_9RHOB</name>
<evidence type="ECO:0000313" key="3">
    <source>
        <dbReference type="Proteomes" id="UP000318590"/>
    </source>
</evidence>
<organism evidence="2 3">
    <name type="scientific">Palleronia caenipelagi</name>
    <dbReference type="NCBI Taxonomy" id="2489174"/>
    <lineage>
        <taxon>Bacteria</taxon>
        <taxon>Pseudomonadati</taxon>
        <taxon>Pseudomonadota</taxon>
        <taxon>Alphaproteobacteria</taxon>
        <taxon>Rhodobacterales</taxon>
        <taxon>Roseobacteraceae</taxon>
        <taxon>Palleronia</taxon>
    </lineage>
</organism>
<evidence type="ECO:0000256" key="1">
    <source>
        <dbReference type="SAM" id="Coils"/>
    </source>
</evidence>
<comment type="caution">
    <text evidence="2">The sequence shown here is derived from an EMBL/GenBank/DDBJ whole genome shotgun (WGS) entry which is preliminary data.</text>
</comment>
<accession>A0A547Q9E9</accession>
<dbReference type="OrthoDB" id="7744760at2"/>
<protein>
    <recommendedName>
        <fullName evidence="4">DUF465 domain-containing protein</fullName>
    </recommendedName>
</protein>
<keyword evidence="1" id="KW-0175">Coiled coil</keyword>
<dbReference type="RefSeq" id="WP_142833184.1">
    <property type="nucleotide sequence ID" value="NZ_VFSV01000003.1"/>
</dbReference>
<dbReference type="AlphaFoldDB" id="A0A547Q9E9"/>
<proteinExistence type="predicted"/>
<reference evidence="2 3" key="1">
    <citation type="submission" date="2019-06" db="EMBL/GenBank/DDBJ databases">
        <title>Paenimaribius caenipelagi gen. nov., sp. nov., isolated from a tidal flat.</title>
        <authorList>
            <person name="Yoon J.-H."/>
        </authorList>
    </citation>
    <scope>NUCLEOTIDE SEQUENCE [LARGE SCALE GENOMIC DNA]</scope>
    <source>
        <strain evidence="2 3">JBTF-M29</strain>
    </source>
</reference>
<evidence type="ECO:0008006" key="4">
    <source>
        <dbReference type="Google" id="ProtNLM"/>
    </source>
</evidence>
<dbReference type="Proteomes" id="UP000318590">
    <property type="component" value="Unassembled WGS sequence"/>
</dbReference>
<gene>
    <name evidence="2" type="ORF">FEV53_02180</name>
</gene>